<evidence type="ECO:0008006" key="5">
    <source>
        <dbReference type="Google" id="ProtNLM"/>
    </source>
</evidence>
<dbReference type="CDD" id="cd01763">
    <property type="entry name" value="Ubl_SUMO_like"/>
    <property type="match status" value="2"/>
</dbReference>
<evidence type="ECO:0000313" key="4">
    <source>
        <dbReference type="Proteomes" id="UP001054902"/>
    </source>
</evidence>
<dbReference type="EMBL" id="BLLK01000020">
    <property type="protein sequence ID" value="GFH45438.1"/>
    <property type="molecule type" value="Genomic_DNA"/>
</dbReference>
<accession>A0AAD3H0B8</accession>
<evidence type="ECO:0000313" key="3">
    <source>
        <dbReference type="EMBL" id="GFH45438.1"/>
    </source>
</evidence>
<sequence>MSDSDSELSDYESKPMAKLFNKKKPSFQFAESSSDEEEDEDMIVNKIAPYKRFLGVEKSDSDDDSTEICLGKERDSKRAKCDLGSDTKKQASFGITLDIDDSDDDFEIKESDAMRKAREAREALLTNKANLSIDLNDDVDDEIESIELPSSKPLPPPTGPLIQLELRANVKAAKNHSASAMHLKCTKLSMRLGTTVKEAKELYRQKLGQNLPENATVKFMFDGYEMEDSKTLQQYELECDDLIDATITIEATKSASGKKKTASVCSNGDKFVTIKTTIKGGDKEKVHTYQLKLHDSFSKLLISHRDQHGYSIYKRISLEYNGKEVNPEQTPYHLHKRKNTFEIEIVDEALRVQQVQHLKPSSNDAEGVFHENHGGILIKLRINGDNSDMHNLYIRRTEKFHILMNSFCKKYGLEEKDCKFTFDGCTLNTQGTVEDEDLEGEEVFDVIIDKSRWEQIKKLQKNADVLEDRAYEGGKHIPNTFSGKLVNDPPIKFLDGTNKDSEIRKLQIKGDLGVEIAKEGRYIHIKNIADKSHESFFRVGDRITYINSVKMEDIPCDQISKILKTDTRATNIIELQYFDLSLLQGVTNSSQIRKILVRGKLGVTIVNVGKYIRISRINESRKEFFRVGDKLVSVNGKQVIDLGPNEFKNLLRDSEEGNVLEVQFVGVQDLPKPEQRIPLQSDNTNANAEKMTPLKEIYEIQVLRNNNPQKKRKFRIYANRTLSILRQGYLKKYSQKGCLTVKFYYNGVELDDGSTIQSLRYNENDFIIAMENGASL</sequence>
<dbReference type="PROSITE" id="PS50106">
    <property type="entry name" value="PDZ"/>
    <property type="match status" value="1"/>
</dbReference>
<gene>
    <name evidence="3" type="ORF">CTEN210_01912</name>
</gene>
<dbReference type="SUPFAM" id="SSF54236">
    <property type="entry name" value="Ubiquitin-like"/>
    <property type="match status" value="4"/>
</dbReference>
<dbReference type="Pfam" id="PF11976">
    <property type="entry name" value="Rad60-SLD"/>
    <property type="match status" value="3"/>
</dbReference>
<dbReference type="InterPro" id="IPR029071">
    <property type="entry name" value="Ubiquitin-like_domsf"/>
</dbReference>
<name>A0AAD3H0B8_9STRA</name>
<dbReference type="InterPro" id="IPR022617">
    <property type="entry name" value="Rad60/SUMO-like_dom"/>
</dbReference>
<keyword evidence="4" id="KW-1185">Reference proteome</keyword>
<reference evidence="3 4" key="1">
    <citation type="journal article" date="2021" name="Sci. Rep.">
        <title>The genome of the diatom Chaetoceros tenuissimus carries an ancient integrated fragment of an extant virus.</title>
        <authorList>
            <person name="Hongo Y."/>
            <person name="Kimura K."/>
            <person name="Takaki Y."/>
            <person name="Yoshida Y."/>
            <person name="Baba S."/>
            <person name="Kobayashi G."/>
            <person name="Nagasaki K."/>
            <person name="Hano T."/>
            <person name="Tomaru Y."/>
        </authorList>
    </citation>
    <scope>NUCLEOTIDE SEQUENCE [LARGE SCALE GENOMIC DNA]</scope>
    <source>
        <strain evidence="3 4">NIES-3715</strain>
    </source>
</reference>
<dbReference type="Gene3D" id="2.30.42.10">
    <property type="match status" value="1"/>
</dbReference>
<dbReference type="InterPro" id="IPR001478">
    <property type="entry name" value="PDZ"/>
</dbReference>
<dbReference type="InterPro" id="IPR036034">
    <property type="entry name" value="PDZ_sf"/>
</dbReference>
<dbReference type="InterPro" id="IPR000626">
    <property type="entry name" value="Ubiquitin-like_dom"/>
</dbReference>
<organism evidence="3 4">
    <name type="scientific">Chaetoceros tenuissimus</name>
    <dbReference type="NCBI Taxonomy" id="426638"/>
    <lineage>
        <taxon>Eukaryota</taxon>
        <taxon>Sar</taxon>
        <taxon>Stramenopiles</taxon>
        <taxon>Ochrophyta</taxon>
        <taxon>Bacillariophyta</taxon>
        <taxon>Coscinodiscophyceae</taxon>
        <taxon>Chaetocerotophycidae</taxon>
        <taxon>Chaetocerotales</taxon>
        <taxon>Chaetocerotaceae</taxon>
        <taxon>Chaetoceros</taxon>
    </lineage>
</organism>
<evidence type="ECO:0000259" key="2">
    <source>
        <dbReference type="PROSITE" id="PS50106"/>
    </source>
</evidence>
<dbReference type="AlphaFoldDB" id="A0AAD3H0B8"/>
<proteinExistence type="predicted"/>
<dbReference type="Proteomes" id="UP001054902">
    <property type="component" value="Unassembled WGS sequence"/>
</dbReference>
<protein>
    <recommendedName>
        <fullName evidence="5">Ubiquitin-like domain-containing protein</fullName>
    </recommendedName>
</protein>
<dbReference type="Gene3D" id="3.10.20.90">
    <property type="entry name" value="Phosphatidylinositol 3-kinase Catalytic Subunit, Chain A, domain 1"/>
    <property type="match status" value="3"/>
</dbReference>
<evidence type="ECO:0000259" key="1">
    <source>
        <dbReference type="PROSITE" id="PS50053"/>
    </source>
</evidence>
<dbReference type="PANTHER" id="PTHR10562">
    <property type="entry name" value="SMALL UBIQUITIN-RELATED MODIFIER"/>
    <property type="match status" value="1"/>
</dbReference>
<dbReference type="PROSITE" id="PS50053">
    <property type="entry name" value="UBIQUITIN_2"/>
    <property type="match status" value="1"/>
</dbReference>
<dbReference type="SUPFAM" id="SSF50156">
    <property type="entry name" value="PDZ domain-like"/>
    <property type="match status" value="2"/>
</dbReference>
<comment type="caution">
    <text evidence="3">The sequence shown here is derived from an EMBL/GenBank/DDBJ whole genome shotgun (WGS) entry which is preliminary data.</text>
</comment>
<feature type="domain" description="PDZ" evidence="2">
    <location>
        <begin position="598"/>
        <end position="666"/>
    </location>
</feature>
<feature type="domain" description="Ubiquitin-like" evidence="1">
    <location>
        <begin position="166"/>
        <end position="243"/>
    </location>
</feature>